<protein>
    <recommendedName>
        <fullName evidence="6">FAD-binding PCMH-type domain-containing protein</fullName>
    </recommendedName>
</protein>
<dbReference type="InterPro" id="IPR011251">
    <property type="entry name" value="Luciferase-like_dom"/>
</dbReference>
<keyword evidence="5" id="KW-0560">Oxidoreductase</keyword>
<accession>A0A8J3XFH2</accession>
<dbReference type="InterPro" id="IPR006094">
    <property type="entry name" value="Oxid_FAD_bind_N"/>
</dbReference>
<evidence type="ECO:0000256" key="3">
    <source>
        <dbReference type="ARBA" id="ARBA00022630"/>
    </source>
</evidence>
<dbReference type="InterPro" id="IPR016166">
    <property type="entry name" value="FAD-bd_PCMH"/>
</dbReference>
<reference evidence="7 8" key="1">
    <citation type="submission" date="2021-01" db="EMBL/GenBank/DDBJ databases">
        <title>Whole genome shotgun sequence of Planotetraspora phitsanulokensis NBRC 104273.</title>
        <authorList>
            <person name="Komaki H."/>
            <person name="Tamura T."/>
        </authorList>
    </citation>
    <scope>NUCLEOTIDE SEQUENCE [LARGE SCALE GENOMIC DNA]</scope>
    <source>
        <strain evidence="7 8">NBRC 104273</strain>
    </source>
</reference>
<dbReference type="InterPro" id="IPR016169">
    <property type="entry name" value="FAD-bd_PCMH_sub2"/>
</dbReference>
<dbReference type="InterPro" id="IPR050416">
    <property type="entry name" value="FAD-linked_Oxidoreductase"/>
</dbReference>
<proteinExistence type="inferred from homology"/>
<evidence type="ECO:0000313" key="7">
    <source>
        <dbReference type="EMBL" id="GII38196.1"/>
    </source>
</evidence>
<sequence length="754" mass="80143">MPDYGQPIRFGTFVTPVNDPASHPVQLAVVSEQLGYDLVTFQDHPYQSDFHDTWTLMSWVAAKTERIALSGNVLNLTLRPPAVLARAAASLDLLSEGRLTLGVGAGGFADAAAAMGAPKRTPGEGMQALGEAIEIIRGIWAARERGPLRVHGRFHQVDGVRRGPAPFHDIPIWVGAYKPRMLSLTGRLADGWMPTLYGFTEPGSLEAAVESVDAAARQAGRDPGDITRVLNIRGRFSPDARGQLDGPPKLWVEQLTELAIEHGFSTFVLMSDEPGELQRFAEDVAPGVREAVAAARPATSQPRSRGGAVLAKRHSGIDYDAVPATLAARAIEPGDREYARVRSTYLRGGSPGLVLSVTNATEVAEAIGFARTQSVPLATRSAGHGISGRSTNDGGIVIDLSAMRGVEVLDPKAGTVRVQPGARWIEVAQALAPYGLAISSGDYGGTGVGGLATAGGVGYLSRAHGLTIDHLTGVDIVTADGTLVRADETENPDLFWAVRGAGANFGIVTSFDFRADRLGRVGDAQLVFDASETAKFLVAWGQASEGAPRDTTGFLNFGQAHGGQQLARARIVVDSEDPDVILERLAPFLEAGPLLGHEVVITTYSEILSAAPREQASTSSGEPNVRSGMLSTITPEFATAVGDFLAGGQGFLLQFRAVGGAVSDVPGDATAFAHRDANYAVACFGMPGPGLDRAWDELRPYFSGLYLSFETGPVDQRLHDAFPPETLTRLREVKSTWDPENVFRDNFNVWADRP</sequence>
<dbReference type="InterPro" id="IPR012951">
    <property type="entry name" value="BBE"/>
</dbReference>
<comment type="caution">
    <text evidence="7">The sequence shown here is derived from an EMBL/GenBank/DDBJ whole genome shotgun (WGS) entry which is preliminary data.</text>
</comment>
<dbReference type="RefSeq" id="WP_204073852.1">
    <property type="nucleotide sequence ID" value="NZ_BAABHI010000009.1"/>
</dbReference>
<dbReference type="PANTHER" id="PTHR42973">
    <property type="entry name" value="BINDING OXIDOREDUCTASE, PUTATIVE (AFU_ORTHOLOGUE AFUA_1G17690)-RELATED"/>
    <property type="match status" value="1"/>
</dbReference>
<keyword evidence="4" id="KW-0274">FAD</keyword>
<dbReference type="InterPro" id="IPR036318">
    <property type="entry name" value="FAD-bd_PCMH-like_sf"/>
</dbReference>
<evidence type="ECO:0000259" key="6">
    <source>
        <dbReference type="PROSITE" id="PS51387"/>
    </source>
</evidence>
<dbReference type="Gene3D" id="3.30.465.10">
    <property type="match status" value="1"/>
</dbReference>
<dbReference type="Gene3D" id="3.20.20.30">
    <property type="entry name" value="Luciferase-like domain"/>
    <property type="match status" value="1"/>
</dbReference>
<dbReference type="GO" id="GO:0016705">
    <property type="term" value="F:oxidoreductase activity, acting on paired donors, with incorporation or reduction of molecular oxygen"/>
    <property type="evidence" value="ECO:0007669"/>
    <property type="project" value="InterPro"/>
</dbReference>
<name>A0A8J3XFH2_9ACTN</name>
<evidence type="ECO:0000256" key="5">
    <source>
        <dbReference type="ARBA" id="ARBA00023002"/>
    </source>
</evidence>
<evidence type="ECO:0000256" key="1">
    <source>
        <dbReference type="ARBA" id="ARBA00001974"/>
    </source>
</evidence>
<dbReference type="EMBL" id="BOOP01000013">
    <property type="protein sequence ID" value="GII38196.1"/>
    <property type="molecule type" value="Genomic_DNA"/>
</dbReference>
<keyword evidence="8" id="KW-1185">Reference proteome</keyword>
<dbReference type="InterPro" id="IPR016167">
    <property type="entry name" value="FAD-bd_PCMH_sub1"/>
</dbReference>
<dbReference type="Pfam" id="PF08031">
    <property type="entry name" value="BBE"/>
    <property type="match status" value="1"/>
</dbReference>
<dbReference type="PANTHER" id="PTHR42973:SF39">
    <property type="entry name" value="FAD-BINDING PCMH-TYPE DOMAIN-CONTAINING PROTEIN"/>
    <property type="match status" value="1"/>
</dbReference>
<dbReference type="Gene3D" id="3.40.462.20">
    <property type="match status" value="1"/>
</dbReference>
<dbReference type="Pfam" id="PF01565">
    <property type="entry name" value="FAD_binding_4"/>
    <property type="match status" value="1"/>
</dbReference>
<dbReference type="Gene3D" id="3.30.43.10">
    <property type="entry name" value="Uridine Diphospho-n-acetylenolpyruvylglucosamine Reductase, domain 2"/>
    <property type="match status" value="1"/>
</dbReference>
<keyword evidence="3" id="KW-0285">Flavoprotein</keyword>
<dbReference type="InterPro" id="IPR036661">
    <property type="entry name" value="Luciferase-like_sf"/>
</dbReference>
<gene>
    <name evidence="7" type="ORF">Pph01_31990</name>
</gene>
<dbReference type="GO" id="GO:0071949">
    <property type="term" value="F:FAD binding"/>
    <property type="evidence" value="ECO:0007669"/>
    <property type="project" value="InterPro"/>
</dbReference>
<comment type="similarity">
    <text evidence="2">Belongs to the oxygen-dependent FAD-linked oxidoreductase family.</text>
</comment>
<comment type="cofactor">
    <cofactor evidence="1">
        <name>FAD</name>
        <dbReference type="ChEBI" id="CHEBI:57692"/>
    </cofactor>
</comment>
<dbReference type="Proteomes" id="UP000622547">
    <property type="component" value="Unassembled WGS sequence"/>
</dbReference>
<evidence type="ECO:0000256" key="2">
    <source>
        <dbReference type="ARBA" id="ARBA00005466"/>
    </source>
</evidence>
<organism evidence="7 8">
    <name type="scientific">Planotetraspora phitsanulokensis</name>
    <dbReference type="NCBI Taxonomy" id="575192"/>
    <lineage>
        <taxon>Bacteria</taxon>
        <taxon>Bacillati</taxon>
        <taxon>Actinomycetota</taxon>
        <taxon>Actinomycetes</taxon>
        <taxon>Streptosporangiales</taxon>
        <taxon>Streptosporangiaceae</taxon>
        <taxon>Planotetraspora</taxon>
    </lineage>
</organism>
<evidence type="ECO:0000256" key="4">
    <source>
        <dbReference type="ARBA" id="ARBA00022827"/>
    </source>
</evidence>
<feature type="domain" description="FAD-binding PCMH-type" evidence="6">
    <location>
        <begin position="347"/>
        <end position="518"/>
    </location>
</feature>
<dbReference type="SUPFAM" id="SSF56176">
    <property type="entry name" value="FAD-binding/transporter-associated domain-like"/>
    <property type="match status" value="1"/>
</dbReference>
<evidence type="ECO:0000313" key="8">
    <source>
        <dbReference type="Proteomes" id="UP000622547"/>
    </source>
</evidence>
<dbReference type="AlphaFoldDB" id="A0A8J3XFH2"/>
<dbReference type="Pfam" id="PF00296">
    <property type="entry name" value="Bac_luciferase"/>
    <property type="match status" value="1"/>
</dbReference>
<dbReference type="PROSITE" id="PS51387">
    <property type="entry name" value="FAD_PCMH"/>
    <property type="match status" value="1"/>
</dbReference>
<dbReference type="SUPFAM" id="SSF51679">
    <property type="entry name" value="Bacterial luciferase-like"/>
    <property type="match status" value="1"/>
</dbReference>